<dbReference type="Proteomes" id="UP000322234">
    <property type="component" value="Unassembled WGS sequence"/>
</dbReference>
<accession>A0A6B0QQ63</accession>
<dbReference type="EMBL" id="VBQZ03000001">
    <property type="protein sequence ID" value="MXQ79150.1"/>
    <property type="molecule type" value="Genomic_DNA"/>
</dbReference>
<evidence type="ECO:0000313" key="3">
    <source>
        <dbReference type="Proteomes" id="UP000322234"/>
    </source>
</evidence>
<gene>
    <name evidence="2" type="ORF">E5288_WYG000627</name>
</gene>
<protein>
    <submittedName>
        <fullName evidence="2">Uncharacterized protein</fullName>
    </submittedName>
</protein>
<sequence>MPVLNIFSVLSFTVSPHANQSPMKKPPKSCPVFQLAGDFDSDTSNGTARIRFPRTQSPSTSAPPGVQREKNYEGLQYGTHSYAKSFIPCSHELDD</sequence>
<evidence type="ECO:0000256" key="1">
    <source>
        <dbReference type="SAM" id="MobiDB-lite"/>
    </source>
</evidence>
<proteinExistence type="predicted"/>
<name>A0A6B0QQ63_9CETA</name>
<evidence type="ECO:0000313" key="2">
    <source>
        <dbReference type="EMBL" id="MXQ79150.1"/>
    </source>
</evidence>
<dbReference type="AlphaFoldDB" id="A0A6B0QQ63"/>
<comment type="caution">
    <text evidence="2">The sequence shown here is derived from an EMBL/GenBank/DDBJ whole genome shotgun (WGS) entry which is preliminary data.</text>
</comment>
<feature type="region of interest" description="Disordered" evidence="1">
    <location>
        <begin position="41"/>
        <end position="69"/>
    </location>
</feature>
<organism evidence="2 3">
    <name type="scientific">Bos mutus</name>
    <name type="common">wild yak</name>
    <dbReference type="NCBI Taxonomy" id="72004"/>
    <lineage>
        <taxon>Eukaryota</taxon>
        <taxon>Metazoa</taxon>
        <taxon>Chordata</taxon>
        <taxon>Craniata</taxon>
        <taxon>Vertebrata</taxon>
        <taxon>Euteleostomi</taxon>
        <taxon>Mammalia</taxon>
        <taxon>Eutheria</taxon>
        <taxon>Laurasiatheria</taxon>
        <taxon>Artiodactyla</taxon>
        <taxon>Ruminantia</taxon>
        <taxon>Pecora</taxon>
        <taxon>Bovidae</taxon>
        <taxon>Bovinae</taxon>
        <taxon>Bos</taxon>
    </lineage>
</organism>
<reference evidence="2" key="1">
    <citation type="submission" date="2019-10" db="EMBL/GenBank/DDBJ databases">
        <title>The sequence and de novo assembly of the wild yak genome.</title>
        <authorList>
            <person name="Liu Y."/>
        </authorList>
    </citation>
    <scope>NUCLEOTIDE SEQUENCE [LARGE SCALE GENOMIC DNA]</scope>
    <source>
        <strain evidence="2">WY2019</strain>
    </source>
</reference>
<keyword evidence="3" id="KW-1185">Reference proteome</keyword>